<evidence type="ECO:0000313" key="2">
    <source>
        <dbReference type="EMBL" id="EGC04212.1"/>
    </source>
</evidence>
<keyword evidence="3" id="KW-1185">Reference proteome</keyword>
<proteinExistence type="predicted"/>
<comment type="caution">
    <text evidence="2">The sequence shown here is derived from an EMBL/GenBank/DDBJ whole genome shotgun (WGS) entry which is preliminary data.</text>
</comment>
<accession>E9S923</accession>
<dbReference type="AlphaFoldDB" id="E9S923"/>
<gene>
    <name evidence="2" type="ORF">CUS_5539</name>
</gene>
<feature type="region of interest" description="Disordered" evidence="1">
    <location>
        <begin position="1"/>
        <end position="40"/>
    </location>
</feature>
<dbReference type="EMBL" id="ADKM02000032">
    <property type="protein sequence ID" value="EGC04212.1"/>
    <property type="molecule type" value="Genomic_DNA"/>
</dbReference>
<dbReference type="Proteomes" id="UP000004259">
    <property type="component" value="Unassembled WGS sequence"/>
</dbReference>
<reference evidence="2 3" key="1">
    <citation type="submission" date="2011-02" db="EMBL/GenBank/DDBJ databases">
        <authorList>
            <person name="Nelson K.E."/>
            <person name="Sutton G."/>
            <person name="Torralba M."/>
            <person name="Durkin S."/>
            <person name="Harkins D."/>
            <person name="Montgomery R."/>
            <person name="Ziemer C."/>
            <person name="Klaassens E."/>
            <person name="Ocuiv P."/>
            <person name="Morrison M."/>
        </authorList>
    </citation>
    <scope>NUCLEOTIDE SEQUENCE [LARGE SCALE GENOMIC DNA]</scope>
    <source>
        <strain evidence="2 3">8</strain>
    </source>
</reference>
<protein>
    <submittedName>
        <fullName evidence="2">Uncharacterized protein</fullName>
    </submittedName>
</protein>
<evidence type="ECO:0000313" key="3">
    <source>
        <dbReference type="Proteomes" id="UP000004259"/>
    </source>
</evidence>
<organism evidence="2 3">
    <name type="scientific">Ruminococcus albus 8</name>
    <dbReference type="NCBI Taxonomy" id="246199"/>
    <lineage>
        <taxon>Bacteria</taxon>
        <taxon>Bacillati</taxon>
        <taxon>Bacillota</taxon>
        <taxon>Clostridia</taxon>
        <taxon>Eubacteriales</taxon>
        <taxon>Oscillospiraceae</taxon>
        <taxon>Ruminococcus</taxon>
    </lineage>
</organism>
<evidence type="ECO:0000256" key="1">
    <source>
        <dbReference type="SAM" id="MobiDB-lite"/>
    </source>
</evidence>
<sequence>MSIVKAQNFAGGREGDHSKEENYHHGKVMQIQPHKKPDLI</sequence>
<feature type="compositionally biased region" description="Basic and acidic residues" evidence="1">
    <location>
        <begin position="13"/>
        <end position="24"/>
    </location>
</feature>
<name>E9S923_RUMAL</name>
<dbReference type="RefSeq" id="WP_004167410.1">
    <property type="nucleotide sequence ID" value="NZ_ADKM02000032.1"/>
</dbReference>